<dbReference type="Proteomes" id="UP000614216">
    <property type="component" value="Unassembled WGS sequence"/>
</dbReference>
<evidence type="ECO:0000313" key="4">
    <source>
        <dbReference type="Proteomes" id="UP000614216"/>
    </source>
</evidence>
<dbReference type="PRINTS" id="PR01438">
    <property type="entry name" value="UNVRSLSTRESS"/>
</dbReference>
<organism evidence="3 4">
    <name type="scientific">Fulvivirga marina</name>
    <dbReference type="NCBI Taxonomy" id="2494733"/>
    <lineage>
        <taxon>Bacteria</taxon>
        <taxon>Pseudomonadati</taxon>
        <taxon>Bacteroidota</taxon>
        <taxon>Cytophagia</taxon>
        <taxon>Cytophagales</taxon>
        <taxon>Fulvivirgaceae</taxon>
        <taxon>Fulvivirga</taxon>
    </lineage>
</organism>
<dbReference type="EMBL" id="JAEUGD010000066">
    <property type="protein sequence ID" value="MBL6448942.1"/>
    <property type="molecule type" value="Genomic_DNA"/>
</dbReference>
<comment type="caution">
    <text evidence="3">The sequence shown here is derived from an EMBL/GenBank/DDBJ whole genome shotgun (WGS) entry which is preliminary data.</text>
</comment>
<keyword evidence="4" id="KW-1185">Reference proteome</keyword>
<dbReference type="AlphaFoldDB" id="A0A937G1H6"/>
<evidence type="ECO:0000313" key="3">
    <source>
        <dbReference type="EMBL" id="MBL6448942.1"/>
    </source>
</evidence>
<dbReference type="SUPFAM" id="SSF52402">
    <property type="entry name" value="Adenine nucleotide alpha hydrolases-like"/>
    <property type="match status" value="2"/>
</dbReference>
<reference evidence="3" key="1">
    <citation type="submission" date="2021-01" db="EMBL/GenBank/DDBJ databases">
        <title>Fulvivirga kasyanovii gen. nov., sp nov., a novel member of the phylum Bacteroidetes isolated from seawater in a mussel farm.</title>
        <authorList>
            <person name="Zhao L.-H."/>
            <person name="Wang Z.-J."/>
        </authorList>
    </citation>
    <scope>NUCLEOTIDE SEQUENCE</scope>
    <source>
        <strain evidence="3">29W222</strain>
    </source>
</reference>
<dbReference type="InterPro" id="IPR014729">
    <property type="entry name" value="Rossmann-like_a/b/a_fold"/>
</dbReference>
<sequence length="306" mass="34168">MEPFKNLLVGLDTSKLDATLIKYASFLVDHSSAEKVQFVNIVRNLNIPSDVKKEFPNIVTSAIQDRKDKIKEAVKTHFTPKKKVKVTYLVKQGQAPMLLDIANKSQTDLIIIGQKKTLDGTGVTTMRLARRASCNLLIVPENVTPKVDKFLVPIDFSDYSKLSLTQTIDFAVKTGGKGEIYCQNVYNVPAGYHYTGKSFNEFSEIMKKNAQESFKKFIKKIDPRGIKIHEVYSLDTNDNLASDIYDLGDKIDADFIIIGAKGRTAAAALFLGSLAEKMVNDNMNHPLLVVRFKGKNAGLFETLREI</sequence>
<dbReference type="Pfam" id="PF00582">
    <property type="entry name" value="Usp"/>
    <property type="match status" value="2"/>
</dbReference>
<comment type="similarity">
    <text evidence="1">Belongs to the universal stress protein A family.</text>
</comment>
<feature type="domain" description="UspA" evidence="2">
    <location>
        <begin position="4"/>
        <end position="140"/>
    </location>
</feature>
<accession>A0A937G1H6</accession>
<dbReference type="InterPro" id="IPR006015">
    <property type="entry name" value="Universal_stress_UspA"/>
</dbReference>
<dbReference type="InterPro" id="IPR006016">
    <property type="entry name" value="UspA"/>
</dbReference>
<evidence type="ECO:0000256" key="1">
    <source>
        <dbReference type="ARBA" id="ARBA00008791"/>
    </source>
</evidence>
<name>A0A937G1H6_9BACT</name>
<dbReference type="CDD" id="cd00293">
    <property type="entry name" value="USP-like"/>
    <property type="match status" value="2"/>
</dbReference>
<dbReference type="PANTHER" id="PTHR46268">
    <property type="entry name" value="STRESS RESPONSE PROTEIN NHAX"/>
    <property type="match status" value="1"/>
</dbReference>
<dbReference type="RefSeq" id="WP_202858479.1">
    <property type="nucleotide sequence ID" value="NZ_JAEUGD010000066.1"/>
</dbReference>
<dbReference type="Gene3D" id="3.40.50.620">
    <property type="entry name" value="HUPs"/>
    <property type="match status" value="2"/>
</dbReference>
<evidence type="ECO:0000259" key="2">
    <source>
        <dbReference type="Pfam" id="PF00582"/>
    </source>
</evidence>
<gene>
    <name evidence="3" type="ORF">JMN32_21710</name>
</gene>
<proteinExistence type="inferred from homology"/>
<dbReference type="PANTHER" id="PTHR46268:SF6">
    <property type="entry name" value="UNIVERSAL STRESS PROTEIN UP12"/>
    <property type="match status" value="1"/>
</dbReference>
<protein>
    <submittedName>
        <fullName evidence="3">Universal stress protein</fullName>
    </submittedName>
</protein>
<feature type="domain" description="UspA" evidence="2">
    <location>
        <begin position="148"/>
        <end position="291"/>
    </location>
</feature>